<dbReference type="KEGG" id="mhay:VK67_09195"/>
<sequence>MQAKTFYYLPLLLLSAMASASPANKPSDVTVKVFTSESYPKVFPHSGDWATHSDSFSNTENYSWALWRPYSCCKKQGQVFLGHVDWKSTHTH</sequence>
<evidence type="ECO:0000313" key="5">
    <source>
        <dbReference type="Proteomes" id="UP000254802"/>
    </source>
</evidence>
<dbReference type="KEGG" id="mhaq:WC39_09195"/>
<feature type="chain" id="PRO_5044570303" evidence="1">
    <location>
        <begin position="21"/>
        <end position="92"/>
    </location>
</feature>
<dbReference type="OrthoDB" id="8435546at2"/>
<reference evidence="6 7" key="2">
    <citation type="journal article" date="2019" name="Vet. Microbiol.">
        <title>Genetic characterization of susceptible and multi-drug resistant Mannheimia haemolytica isolated from high-risk stocker calves prior to and after antimicrobial metaphylaxis.</title>
        <authorList>
            <person name="Snyder E.R."/>
            <person name="Alvarez-Narvaez S."/>
            <person name="Credille B.C."/>
        </authorList>
    </citation>
    <scope>NUCLEOTIDE SEQUENCE [LARGE SCALE GENOMIC DNA]</scope>
    <source>
        <strain evidence="4 6">UGA-R5-128-1</strain>
        <strain evidence="3 7">UGA-R7-163-1</strain>
    </source>
</reference>
<evidence type="ECO:0000313" key="4">
    <source>
        <dbReference type="EMBL" id="TRB71450.1"/>
    </source>
</evidence>
<reference evidence="2 5" key="1">
    <citation type="submission" date="2018-06" db="EMBL/GenBank/DDBJ databases">
        <authorList>
            <consortium name="Pathogen Informatics"/>
            <person name="Doyle S."/>
        </authorList>
    </citation>
    <scope>NUCLEOTIDE SEQUENCE [LARGE SCALE GENOMIC DNA]</scope>
    <source>
        <strain evidence="2 5">NCTC10638</strain>
    </source>
</reference>
<evidence type="ECO:0000313" key="7">
    <source>
        <dbReference type="Proteomes" id="UP000318394"/>
    </source>
</evidence>
<accession>A0A249A0R3</accession>
<gene>
    <name evidence="4" type="ORF">FEA53_13455</name>
    <name evidence="3" type="ORF">FEB89_13320</name>
    <name evidence="2" type="ORF">NCTC10638_02214</name>
</gene>
<dbReference type="AlphaFoldDB" id="A0A249A0R3"/>
<evidence type="ECO:0000256" key="1">
    <source>
        <dbReference type="SAM" id="SignalP"/>
    </source>
</evidence>
<evidence type="ECO:0000313" key="2">
    <source>
        <dbReference type="EMBL" id="STY61007.1"/>
    </source>
</evidence>
<dbReference type="EMBL" id="VAJB01000059">
    <property type="protein sequence ID" value="TRB71450.1"/>
    <property type="molecule type" value="Genomic_DNA"/>
</dbReference>
<dbReference type="EMBL" id="UGPN01000002">
    <property type="protein sequence ID" value="STY61007.1"/>
    <property type="molecule type" value="Genomic_DNA"/>
</dbReference>
<dbReference type="RefSeq" id="WP_006253298.1">
    <property type="nucleotide sequence ID" value="NZ_CP011099.1"/>
</dbReference>
<organism evidence="4 6">
    <name type="scientific">Mannheimia haemolytica</name>
    <name type="common">Pasteurella haemolytica</name>
    <dbReference type="NCBI Taxonomy" id="75985"/>
    <lineage>
        <taxon>Bacteria</taxon>
        <taxon>Pseudomonadati</taxon>
        <taxon>Pseudomonadota</taxon>
        <taxon>Gammaproteobacteria</taxon>
        <taxon>Pasteurellales</taxon>
        <taxon>Pasteurellaceae</taxon>
        <taxon>Mannheimia</taxon>
    </lineage>
</organism>
<dbReference type="GeneID" id="67370476"/>
<dbReference type="Proteomes" id="UP000315164">
    <property type="component" value="Unassembled WGS sequence"/>
</dbReference>
<dbReference type="STRING" id="75985.WC39_09195"/>
<proteinExistence type="predicted"/>
<evidence type="ECO:0000313" key="3">
    <source>
        <dbReference type="EMBL" id="TRB33978.1"/>
    </source>
</evidence>
<keyword evidence="1" id="KW-0732">Signal</keyword>
<dbReference type="EMBL" id="VAJI01000059">
    <property type="protein sequence ID" value="TRB33978.1"/>
    <property type="molecule type" value="Genomic_DNA"/>
</dbReference>
<evidence type="ECO:0000313" key="6">
    <source>
        <dbReference type="Proteomes" id="UP000315164"/>
    </source>
</evidence>
<protein>
    <submittedName>
        <fullName evidence="4">Conjugal transfer protein</fullName>
    </submittedName>
    <submittedName>
        <fullName evidence="2">Integrating conjugative element protein, PFL_4710 family</fullName>
    </submittedName>
</protein>
<keyword evidence="7" id="KW-1185">Reference proteome</keyword>
<dbReference type="Proteomes" id="UP000318394">
    <property type="component" value="Unassembled WGS sequence"/>
</dbReference>
<name>A0A249A0R3_MANHA</name>
<feature type="signal peptide" evidence="1">
    <location>
        <begin position="1"/>
        <end position="20"/>
    </location>
</feature>
<dbReference type="Proteomes" id="UP000254802">
    <property type="component" value="Unassembled WGS sequence"/>
</dbReference>